<dbReference type="AlphaFoldDB" id="A0A8H3L5G2"/>
<reference evidence="1" key="1">
    <citation type="submission" date="2019-10" db="EMBL/GenBank/DDBJ databases">
        <title>Conservation and host-specific expression of non-tandemly repeated heterogenous ribosome RNA gene in arbuscular mycorrhizal fungi.</title>
        <authorList>
            <person name="Maeda T."/>
            <person name="Kobayashi Y."/>
            <person name="Nakagawa T."/>
            <person name="Ezawa T."/>
            <person name="Yamaguchi K."/>
            <person name="Bino T."/>
            <person name="Nishimoto Y."/>
            <person name="Shigenobu S."/>
            <person name="Kawaguchi M."/>
        </authorList>
    </citation>
    <scope>NUCLEOTIDE SEQUENCE</scope>
    <source>
        <strain evidence="1">HR1</strain>
    </source>
</reference>
<sequence length="68" mass="7895">MPYWAKGKERREKFFFKEPFGTVIQNDNLDSLRNLLELNFGTAIGLSEAGNLSKQPFRIIQFSKDQIT</sequence>
<proteinExistence type="predicted"/>
<protein>
    <submittedName>
        <fullName evidence="1">Uncharacterized protein</fullName>
    </submittedName>
</protein>
<name>A0A8H3L5G2_9GLOM</name>
<gene>
    <name evidence="1" type="ORF">RCL2_000655600</name>
</gene>
<evidence type="ECO:0000313" key="1">
    <source>
        <dbReference type="EMBL" id="GES79246.1"/>
    </source>
</evidence>
<accession>A0A8H3L5G2</accession>
<organism evidence="1 2">
    <name type="scientific">Rhizophagus clarus</name>
    <dbReference type="NCBI Taxonomy" id="94130"/>
    <lineage>
        <taxon>Eukaryota</taxon>
        <taxon>Fungi</taxon>
        <taxon>Fungi incertae sedis</taxon>
        <taxon>Mucoromycota</taxon>
        <taxon>Glomeromycotina</taxon>
        <taxon>Glomeromycetes</taxon>
        <taxon>Glomerales</taxon>
        <taxon>Glomeraceae</taxon>
        <taxon>Rhizophagus</taxon>
    </lineage>
</organism>
<dbReference type="Proteomes" id="UP000615446">
    <property type="component" value="Unassembled WGS sequence"/>
</dbReference>
<evidence type="ECO:0000313" key="2">
    <source>
        <dbReference type="Proteomes" id="UP000615446"/>
    </source>
</evidence>
<comment type="caution">
    <text evidence="1">The sequence shown here is derived from an EMBL/GenBank/DDBJ whole genome shotgun (WGS) entry which is preliminary data.</text>
</comment>
<dbReference type="EMBL" id="BLAL01000043">
    <property type="protein sequence ID" value="GES79246.1"/>
    <property type="molecule type" value="Genomic_DNA"/>
</dbReference>